<gene>
    <name evidence="1" type="ORF">DLM78_00010</name>
</gene>
<dbReference type="InterPro" id="IPR032675">
    <property type="entry name" value="LRR_dom_sf"/>
</dbReference>
<name>A0A8B3CRW4_9LEPT</name>
<comment type="caution">
    <text evidence="1">The sequence shown here is derived from an EMBL/GenBank/DDBJ whole genome shotgun (WGS) entry which is preliminary data.</text>
</comment>
<evidence type="ECO:0008006" key="3">
    <source>
        <dbReference type="Google" id="ProtNLM"/>
    </source>
</evidence>
<dbReference type="AlphaFoldDB" id="A0A8B3CRW4"/>
<protein>
    <recommendedName>
        <fullName evidence="3">Leucine-rich repeat domain-containing protein</fullName>
    </recommendedName>
</protein>
<proteinExistence type="predicted"/>
<dbReference type="SUPFAM" id="SSF52047">
    <property type="entry name" value="RNI-like"/>
    <property type="match status" value="1"/>
</dbReference>
<evidence type="ECO:0000313" key="1">
    <source>
        <dbReference type="EMBL" id="RHX87449.1"/>
    </source>
</evidence>
<accession>A0A8B3CRW4</accession>
<reference evidence="2" key="1">
    <citation type="submission" date="2018-05" db="EMBL/GenBank/DDBJ databases">
        <title>Leptospira yasudae sp. nov. and Leptospira stimsonii sp. nov., two pathogenic species of the genus Leptospira isolated from environmental sources.</title>
        <authorList>
            <person name="Casanovas-Massana A."/>
            <person name="Hamond C."/>
            <person name="Santos L.A."/>
            <person name="Hacker K.P."/>
            <person name="Balassiano I."/>
            <person name="Medeiros M.A."/>
            <person name="Reis M.G."/>
            <person name="Ko A.I."/>
            <person name="Wunder E.A."/>
        </authorList>
    </citation>
    <scope>NUCLEOTIDE SEQUENCE [LARGE SCALE GENOMIC DNA]</scope>
    <source>
        <strain evidence="2">AMB6-RJ</strain>
    </source>
</reference>
<organism evidence="1 2">
    <name type="scientific">Leptospira stimsonii</name>
    <dbReference type="NCBI Taxonomy" id="2202203"/>
    <lineage>
        <taxon>Bacteria</taxon>
        <taxon>Pseudomonadati</taxon>
        <taxon>Spirochaetota</taxon>
        <taxon>Spirochaetia</taxon>
        <taxon>Leptospirales</taxon>
        <taxon>Leptospiraceae</taxon>
        <taxon>Leptospira</taxon>
    </lineage>
</organism>
<evidence type="ECO:0000313" key="2">
    <source>
        <dbReference type="Proteomes" id="UP000266669"/>
    </source>
</evidence>
<sequence length="199" mass="23127">MKVKMNYKYAIYILIVINVFCLKENELKNTLRIDNKCAENRTEMEKYLKSKWGSDYQMREFSRITAITDDQGTIDDKILEYLCCFPNLVSLTASRSKDITDFGVKKFVECRLKNGNQRMHEINFQATRITNESIKSLSQLSGIGTFYLDENRINNDSIPYFAKFKSIGQLSIVATDITEEGAEKLRKMKHIVTVDSEYH</sequence>
<dbReference type="Proteomes" id="UP000266669">
    <property type="component" value="Unassembled WGS sequence"/>
</dbReference>
<dbReference type="Gene3D" id="3.80.10.10">
    <property type="entry name" value="Ribonuclease Inhibitor"/>
    <property type="match status" value="1"/>
</dbReference>
<dbReference type="EMBL" id="QHCS01000001">
    <property type="protein sequence ID" value="RHX87449.1"/>
    <property type="molecule type" value="Genomic_DNA"/>
</dbReference>